<dbReference type="InterPro" id="IPR034122">
    <property type="entry name" value="Retropepsin-like_bacterial"/>
</dbReference>
<protein>
    <submittedName>
        <fullName evidence="1">Aspartyl protease family protein</fullName>
    </submittedName>
</protein>
<dbReference type="CDD" id="cd05483">
    <property type="entry name" value="retropepsin_like_bacteria"/>
    <property type="match status" value="1"/>
</dbReference>
<dbReference type="GO" id="GO:0008233">
    <property type="term" value="F:peptidase activity"/>
    <property type="evidence" value="ECO:0007669"/>
    <property type="project" value="UniProtKB-KW"/>
</dbReference>
<reference evidence="2" key="1">
    <citation type="journal article" date="2019" name="Int. J. Syst. Evol. Microbiol.">
        <title>The Global Catalogue of Microorganisms (GCM) 10K type strain sequencing project: providing services to taxonomists for standard genome sequencing and annotation.</title>
        <authorList>
            <consortium name="The Broad Institute Genomics Platform"/>
            <consortium name="The Broad Institute Genome Sequencing Center for Infectious Disease"/>
            <person name="Wu L."/>
            <person name="Ma J."/>
        </authorList>
    </citation>
    <scope>NUCLEOTIDE SEQUENCE [LARGE SCALE GENOMIC DNA]</scope>
    <source>
        <strain evidence="2">CGMCC 1.12470</strain>
    </source>
</reference>
<comment type="caution">
    <text evidence="1">The sequence shown here is derived from an EMBL/GenBank/DDBJ whole genome shotgun (WGS) entry which is preliminary data.</text>
</comment>
<gene>
    <name evidence="1" type="ORF">ACFSL4_08020</name>
</gene>
<keyword evidence="2" id="KW-1185">Reference proteome</keyword>
<keyword evidence="1" id="KW-0645">Protease</keyword>
<dbReference type="Proteomes" id="UP001597261">
    <property type="component" value="Unassembled WGS sequence"/>
</dbReference>
<proteinExistence type="predicted"/>
<organism evidence="1 2">
    <name type="scientific">Streptomyces caeni</name>
    <dbReference type="NCBI Taxonomy" id="2307231"/>
    <lineage>
        <taxon>Bacteria</taxon>
        <taxon>Bacillati</taxon>
        <taxon>Actinomycetota</taxon>
        <taxon>Actinomycetes</taxon>
        <taxon>Kitasatosporales</taxon>
        <taxon>Streptomycetaceae</taxon>
        <taxon>Streptomyces</taxon>
    </lineage>
</organism>
<dbReference type="SUPFAM" id="SSF50630">
    <property type="entry name" value="Acid proteases"/>
    <property type="match status" value="1"/>
</dbReference>
<dbReference type="RefSeq" id="WP_381080020.1">
    <property type="nucleotide sequence ID" value="NZ_JBHUDX010000020.1"/>
</dbReference>
<accession>A0ABW4INQ6</accession>
<name>A0ABW4INQ6_9ACTN</name>
<dbReference type="Pfam" id="PF13650">
    <property type="entry name" value="Asp_protease_2"/>
    <property type="match status" value="1"/>
</dbReference>
<evidence type="ECO:0000313" key="2">
    <source>
        <dbReference type="Proteomes" id="UP001597261"/>
    </source>
</evidence>
<dbReference type="Gene3D" id="2.40.70.10">
    <property type="entry name" value="Acid Proteases"/>
    <property type="match status" value="1"/>
</dbReference>
<dbReference type="InterPro" id="IPR021109">
    <property type="entry name" value="Peptidase_aspartic_dom_sf"/>
</dbReference>
<evidence type="ECO:0000313" key="1">
    <source>
        <dbReference type="EMBL" id="MFD1658163.1"/>
    </source>
</evidence>
<dbReference type="PROSITE" id="PS51257">
    <property type="entry name" value="PROKAR_LIPOPROTEIN"/>
    <property type="match status" value="1"/>
</dbReference>
<dbReference type="GO" id="GO:0006508">
    <property type="term" value="P:proteolysis"/>
    <property type="evidence" value="ECO:0007669"/>
    <property type="project" value="UniProtKB-KW"/>
</dbReference>
<sequence>MPPVWRLVVAVVGLSALSAGCGGWGGEGERQRPTPGSSAVRDVPMKVIQREGQTLALVPVSIQGHGPYVFVLDTGASSSVVDDDVASSLGLPRTGEKQTISGVVGSEKVPFARLADWRVGDVELGASTPAVVDLDRNGKRTGAKGLLGSDVLSRFGHITVDYAGGKLRLPAS</sequence>
<keyword evidence="1" id="KW-0378">Hydrolase</keyword>
<dbReference type="EMBL" id="JBHUDX010000020">
    <property type="protein sequence ID" value="MFD1658163.1"/>
    <property type="molecule type" value="Genomic_DNA"/>
</dbReference>